<evidence type="ECO:0000256" key="3">
    <source>
        <dbReference type="ARBA" id="ARBA00022722"/>
    </source>
</evidence>
<dbReference type="SUPFAM" id="SSF56024">
    <property type="entry name" value="Phospholipase D/nuclease"/>
    <property type="match status" value="2"/>
</dbReference>
<dbReference type="CDD" id="cd09122">
    <property type="entry name" value="PLDc_Tdp1_1"/>
    <property type="match status" value="1"/>
</dbReference>
<accession>A0A0B7FR14</accession>
<keyword evidence="13" id="KW-1185">Reference proteome</keyword>
<feature type="region of interest" description="Disordered" evidence="11">
    <location>
        <begin position="369"/>
        <end position="389"/>
    </location>
</feature>
<dbReference type="GO" id="GO:0017005">
    <property type="term" value="F:3'-tyrosyl-DNA phosphodiesterase activity"/>
    <property type="evidence" value="ECO:0007669"/>
    <property type="project" value="TreeGrafter"/>
</dbReference>
<keyword evidence="7" id="KW-0234">DNA repair</keyword>
<evidence type="ECO:0000313" key="12">
    <source>
        <dbReference type="EMBL" id="CEL58582.1"/>
    </source>
</evidence>
<evidence type="ECO:0000256" key="11">
    <source>
        <dbReference type="SAM" id="MobiDB-lite"/>
    </source>
</evidence>
<dbReference type="GO" id="GO:0006281">
    <property type="term" value="P:DNA repair"/>
    <property type="evidence" value="ECO:0007669"/>
    <property type="project" value="UniProtKB-KW"/>
</dbReference>
<dbReference type="OrthoDB" id="47785at2759"/>
<keyword evidence="3" id="KW-0540">Nuclease</keyword>
<dbReference type="EC" id="3.1.4.-" evidence="12"/>
<evidence type="ECO:0000256" key="1">
    <source>
        <dbReference type="ARBA" id="ARBA00004123"/>
    </source>
</evidence>
<dbReference type="GO" id="GO:0005634">
    <property type="term" value="C:nucleus"/>
    <property type="evidence" value="ECO:0007669"/>
    <property type="project" value="UniProtKB-SubCell"/>
</dbReference>
<feature type="region of interest" description="Disordered" evidence="11">
    <location>
        <begin position="45"/>
        <end position="76"/>
    </location>
</feature>
<feature type="active site" description="Proton donor/acceptor" evidence="9">
    <location>
        <position position="581"/>
    </location>
</feature>
<dbReference type="GO" id="GO:0004527">
    <property type="term" value="F:exonuclease activity"/>
    <property type="evidence" value="ECO:0007669"/>
    <property type="project" value="UniProtKB-KW"/>
</dbReference>
<evidence type="ECO:0000256" key="5">
    <source>
        <dbReference type="ARBA" id="ARBA00022801"/>
    </source>
</evidence>
<keyword evidence="4" id="KW-0227">DNA damage</keyword>
<feature type="region of interest" description="Disordered" evidence="11">
    <location>
        <begin position="159"/>
        <end position="203"/>
    </location>
</feature>
<comment type="subcellular location">
    <subcellularLocation>
        <location evidence="1">Nucleus</location>
    </subcellularLocation>
</comment>
<feature type="binding site" evidence="10">
    <location>
        <position position="583"/>
    </location>
    <ligand>
        <name>substrate</name>
    </ligand>
</feature>
<keyword evidence="5 12" id="KW-0378">Hydrolase</keyword>
<dbReference type="InterPro" id="IPR010347">
    <property type="entry name" value="Tdp1"/>
</dbReference>
<gene>
    <name evidence="12" type="primary">TDP1</name>
    <name evidence="12" type="ORF">RSOLAG1IB_08658</name>
</gene>
<sequence length="675" mass="74392">MSNLDEDIALAIHLSLLDQQRGATSSKDKPIVIDSSDDEDIVEVTKPAQLRGSTSASKKPTALPKPIATKKSQSDDEVIVLDTTIDIEEIDTATESESDEEPLGLKVVLKSPEKEEGPPSSGSSNTEKTRRDISSTNTASLSPMAAFRAERIKMEQERLARLKRRRPAPPPAEDDSEDEEEEIEERPSKRPSPVHSSSSSAASSNIYGGSFNVPDESGLFWHGALRQTANKHALPAQDKQPIFRLTTDIIPPPSSATSTSSDSRNALSFVIVSSYALELPWLYQLFPPEVPVIVVAQPGQDGRAEVHHALPGWVRASPKLEGGRGCMHVKLLMLFYKNGRLRVVIPTANFIPHDWRDIENSVWLQDIPLRSGPEPPSTTRAKDRPQAEGFSERLERVLKALNVGPALEAHLLDQQASGDVRLPLRTIDELHSRWDWSRVTAHLVPSIAGKHAGWPSVLKVGHVALMKAVRDMGAAGNNVSIECQGSSIGSYSASWTNEFMSSAKGISPDTYLDTTKARRSKAPHPHGLKIIFPSLRTVDESILGRPGGGTMFCQRKQWDVATFPKKHFYDSNSKRGKILMHSKMILGIPGEHEDEPDKPKAWLYVGSHNFTPSAWGTLSGSGFNPSIYIINYELGVVLPLESISQGDKLACWQRPPRQYVEGVDVPWMQNEHMYV</sequence>
<comment type="similarity">
    <text evidence="2">Belongs to the tyrosyl-DNA phosphodiesterase family.</text>
</comment>
<feature type="active site" description="Nucleophile" evidence="9">
    <location>
        <position position="328"/>
    </location>
</feature>
<proteinExistence type="inferred from homology"/>
<evidence type="ECO:0000256" key="7">
    <source>
        <dbReference type="ARBA" id="ARBA00023204"/>
    </source>
</evidence>
<dbReference type="Gene3D" id="3.30.870.10">
    <property type="entry name" value="Endonuclease Chain A"/>
    <property type="match status" value="2"/>
</dbReference>
<reference evidence="12 13" key="1">
    <citation type="submission" date="2014-11" db="EMBL/GenBank/DDBJ databases">
        <authorList>
            <person name="Wibberg Daniel"/>
        </authorList>
    </citation>
    <scope>NUCLEOTIDE SEQUENCE [LARGE SCALE GENOMIC DNA]</scope>
    <source>
        <strain evidence="12">Rhizoctonia solani AG1-IB 7/3/14</strain>
    </source>
</reference>
<evidence type="ECO:0000256" key="2">
    <source>
        <dbReference type="ARBA" id="ARBA00010205"/>
    </source>
</evidence>
<evidence type="ECO:0000313" key="13">
    <source>
        <dbReference type="Proteomes" id="UP000059188"/>
    </source>
</evidence>
<keyword evidence="6" id="KW-0269">Exonuclease</keyword>
<evidence type="ECO:0000256" key="4">
    <source>
        <dbReference type="ARBA" id="ARBA00022763"/>
    </source>
</evidence>
<feature type="compositionally biased region" description="Low complexity" evidence="11">
    <location>
        <begin position="191"/>
        <end position="203"/>
    </location>
</feature>
<keyword evidence="8" id="KW-0539">Nucleus</keyword>
<dbReference type="EMBL" id="LN679131">
    <property type="protein sequence ID" value="CEL58582.1"/>
    <property type="molecule type" value="Genomic_DNA"/>
</dbReference>
<feature type="region of interest" description="Disordered" evidence="11">
    <location>
        <begin position="109"/>
        <end position="147"/>
    </location>
</feature>
<dbReference type="CDD" id="cd09123">
    <property type="entry name" value="PLDc_Tdp1_2"/>
    <property type="match status" value="1"/>
</dbReference>
<organism evidence="12 13">
    <name type="scientific">Thanatephorus cucumeris (strain AG1-IB / isolate 7/3/14)</name>
    <name type="common">Lettuce bottom rot fungus</name>
    <name type="synonym">Rhizoctonia solani</name>
    <dbReference type="NCBI Taxonomy" id="1108050"/>
    <lineage>
        <taxon>Eukaryota</taxon>
        <taxon>Fungi</taxon>
        <taxon>Dikarya</taxon>
        <taxon>Basidiomycota</taxon>
        <taxon>Agaricomycotina</taxon>
        <taxon>Agaricomycetes</taxon>
        <taxon>Cantharellales</taxon>
        <taxon>Ceratobasidiaceae</taxon>
        <taxon>Rhizoctonia</taxon>
        <taxon>Rhizoctonia solani AG-1</taxon>
    </lineage>
</organism>
<evidence type="ECO:0000256" key="8">
    <source>
        <dbReference type="ARBA" id="ARBA00023242"/>
    </source>
</evidence>
<feature type="compositionally biased region" description="Acidic residues" evidence="11">
    <location>
        <begin position="172"/>
        <end position="184"/>
    </location>
</feature>
<evidence type="ECO:0000256" key="9">
    <source>
        <dbReference type="PIRSR" id="PIRSR610347-1"/>
    </source>
</evidence>
<name>A0A0B7FR14_THACB</name>
<evidence type="ECO:0000256" key="6">
    <source>
        <dbReference type="ARBA" id="ARBA00022839"/>
    </source>
</evidence>
<dbReference type="PANTHER" id="PTHR12415">
    <property type="entry name" value="TYROSYL-DNA PHOSPHODIESTERASE 1"/>
    <property type="match status" value="1"/>
</dbReference>
<dbReference type="Proteomes" id="UP000059188">
    <property type="component" value="Unassembled WGS sequence"/>
</dbReference>
<dbReference type="STRING" id="1108050.A0A0B7FR14"/>
<dbReference type="Pfam" id="PF06087">
    <property type="entry name" value="Tyr-DNA_phospho"/>
    <property type="match status" value="1"/>
</dbReference>
<dbReference type="AlphaFoldDB" id="A0A0B7FR14"/>
<dbReference type="GO" id="GO:0003690">
    <property type="term" value="F:double-stranded DNA binding"/>
    <property type="evidence" value="ECO:0007669"/>
    <property type="project" value="TreeGrafter"/>
</dbReference>
<dbReference type="PANTHER" id="PTHR12415:SF0">
    <property type="entry name" value="TYROSYL-DNA PHOSPHODIESTERASE 1"/>
    <property type="match status" value="1"/>
</dbReference>
<protein>
    <submittedName>
        <fullName evidence="12">Tyrosyl-DNA phosphodiesterase 1</fullName>
        <ecNumber evidence="12">3.1.4.-</ecNumber>
    </submittedName>
</protein>
<dbReference type="GO" id="GO:0003697">
    <property type="term" value="F:single-stranded DNA binding"/>
    <property type="evidence" value="ECO:0007669"/>
    <property type="project" value="TreeGrafter"/>
</dbReference>
<feature type="binding site" evidence="10">
    <location>
        <position position="330"/>
    </location>
    <ligand>
        <name>substrate</name>
    </ligand>
</feature>
<feature type="compositionally biased region" description="Basic and acidic residues" evidence="11">
    <location>
        <begin position="380"/>
        <end position="389"/>
    </location>
</feature>
<feature type="region of interest" description="Disordered" evidence="11">
    <location>
        <begin position="19"/>
        <end position="38"/>
    </location>
</feature>
<evidence type="ECO:0000256" key="10">
    <source>
        <dbReference type="PIRSR" id="PIRSR610347-2"/>
    </source>
</evidence>